<gene>
    <name evidence="1" type="ORF">T190115A13A_100116</name>
</gene>
<accession>A0ABP1F2U2</accession>
<evidence type="ECO:0008006" key="3">
    <source>
        <dbReference type="Google" id="ProtNLM"/>
    </source>
</evidence>
<keyword evidence="2" id="KW-1185">Reference proteome</keyword>
<protein>
    <recommendedName>
        <fullName evidence="3">DUF695 domain-containing protein</fullName>
    </recommendedName>
</protein>
<evidence type="ECO:0000313" key="2">
    <source>
        <dbReference type="Proteomes" id="UP001497602"/>
    </source>
</evidence>
<dbReference type="RefSeq" id="WP_348736508.1">
    <property type="nucleotide sequence ID" value="NZ_CAXJRC010000001.1"/>
</dbReference>
<name>A0ABP1F2U2_9FLAO</name>
<comment type="caution">
    <text evidence="1">The sequence shown here is derived from an EMBL/GenBank/DDBJ whole genome shotgun (WGS) entry which is preliminary data.</text>
</comment>
<dbReference type="Proteomes" id="UP001497602">
    <property type="component" value="Unassembled WGS sequence"/>
</dbReference>
<evidence type="ECO:0000313" key="1">
    <source>
        <dbReference type="EMBL" id="CAL2104828.1"/>
    </source>
</evidence>
<organism evidence="1 2">
    <name type="scientific">Tenacibaculum vairaonense</name>
    <dbReference type="NCBI Taxonomy" id="3137860"/>
    <lineage>
        <taxon>Bacteria</taxon>
        <taxon>Pseudomonadati</taxon>
        <taxon>Bacteroidota</taxon>
        <taxon>Flavobacteriia</taxon>
        <taxon>Flavobacteriales</taxon>
        <taxon>Flavobacteriaceae</taxon>
        <taxon>Tenacibaculum</taxon>
    </lineage>
</organism>
<sequence length="225" mass="26595">MDIRNINPYSLSEKVIGNENKPFKLWLEFEISTPWDDIENDFANIIVDTLDGRSYGINVWTYKFLETAISTDKENGENLNGLYLVPPDLLVKELSRNCIEKTIVDLLKNGNLEDILNNTTFELKFLDPYWDVIEMEEKNIQALMNELKLELPDDHMLRYQNTELIARKINNDDIVLELEDERIAVVHLTWKSKKETNGYPITRIYKDKVDFWNNEMKQDILEFKE</sequence>
<proteinExistence type="predicted"/>
<dbReference type="EMBL" id="CAXJRC010000001">
    <property type="protein sequence ID" value="CAL2104828.1"/>
    <property type="molecule type" value="Genomic_DNA"/>
</dbReference>
<reference evidence="1 2" key="1">
    <citation type="submission" date="2024-05" db="EMBL/GenBank/DDBJ databases">
        <authorList>
            <person name="Duchaud E."/>
        </authorList>
    </citation>
    <scope>NUCLEOTIDE SEQUENCE [LARGE SCALE GENOMIC DNA]</scope>
    <source>
        <strain evidence="1">Ena-SAMPLE-TAB-13-05-2024-13:56:06:370-140305</strain>
    </source>
</reference>